<feature type="domain" description="Transglycosylase SLT" evidence="2">
    <location>
        <begin position="134"/>
        <end position="234"/>
    </location>
</feature>
<proteinExistence type="predicted"/>
<evidence type="ECO:0000259" key="2">
    <source>
        <dbReference type="Pfam" id="PF01464"/>
    </source>
</evidence>
<name>A0A9X3SG48_9ACTN</name>
<dbReference type="EMBL" id="JAPDDP010000030">
    <property type="protein sequence ID" value="MDA0182057.1"/>
    <property type="molecule type" value="Genomic_DNA"/>
</dbReference>
<reference evidence="3" key="1">
    <citation type="submission" date="2022-10" db="EMBL/GenBank/DDBJ databases">
        <title>The WGS of Solirubrobacter phytolaccae KCTC 29190.</title>
        <authorList>
            <person name="Jiang Z."/>
        </authorList>
    </citation>
    <scope>NUCLEOTIDE SEQUENCE</scope>
    <source>
        <strain evidence="3">KCTC 29190</strain>
    </source>
</reference>
<feature type="chain" id="PRO_5040814691" evidence="1">
    <location>
        <begin position="20"/>
        <end position="266"/>
    </location>
</feature>
<keyword evidence="4" id="KW-1185">Reference proteome</keyword>
<dbReference type="Gene3D" id="1.10.530.10">
    <property type="match status" value="1"/>
</dbReference>
<dbReference type="Proteomes" id="UP001147653">
    <property type="component" value="Unassembled WGS sequence"/>
</dbReference>
<dbReference type="SUPFAM" id="SSF53955">
    <property type="entry name" value="Lysozyme-like"/>
    <property type="match status" value="1"/>
</dbReference>
<comment type="caution">
    <text evidence="3">The sequence shown here is derived from an EMBL/GenBank/DDBJ whole genome shotgun (WGS) entry which is preliminary data.</text>
</comment>
<evidence type="ECO:0000313" key="4">
    <source>
        <dbReference type="Proteomes" id="UP001147653"/>
    </source>
</evidence>
<accession>A0A9X3SG48</accession>
<dbReference type="AlphaFoldDB" id="A0A9X3SG48"/>
<protein>
    <submittedName>
        <fullName evidence="3">Lytic transglycosylase domain-containing protein</fullName>
    </submittedName>
</protein>
<evidence type="ECO:0000313" key="3">
    <source>
        <dbReference type="EMBL" id="MDA0182057.1"/>
    </source>
</evidence>
<dbReference type="RefSeq" id="WP_270026416.1">
    <property type="nucleotide sequence ID" value="NZ_JAPDDP010000030.1"/>
</dbReference>
<dbReference type="InterPro" id="IPR023346">
    <property type="entry name" value="Lysozyme-like_dom_sf"/>
</dbReference>
<dbReference type="InterPro" id="IPR008258">
    <property type="entry name" value="Transglycosylase_SLT_dom_1"/>
</dbReference>
<feature type="signal peptide" evidence="1">
    <location>
        <begin position="1"/>
        <end position="19"/>
    </location>
</feature>
<dbReference type="CDD" id="cd13399">
    <property type="entry name" value="Slt35-like"/>
    <property type="match status" value="1"/>
</dbReference>
<organism evidence="3 4">
    <name type="scientific">Solirubrobacter phytolaccae</name>
    <dbReference type="NCBI Taxonomy" id="1404360"/>
    <lineage>
        <taxon>Bacteria</taxon>
        <taxon>Bacillati</taxon>
        <taxon>Actinomycetota</taxon>
        <taxon>Thermoleophilia</taxon>
        <taxon>Solirubrobacterales</taxon>
        <taxon>Solirubrobacteraceae</taxon>
        <taxon>Solirubrobacter</taxon>
    </lineage>
</organism>
<evidence type="ECO:0000256" key="1">
    <source>
        <dbReference type="SAM" id="SignalP"/>
    </source>
</evidence>
<keyword evidence="1" id="KW-0732">Signal</keyword>
<dbReference type="Pfam" id="PF01464">
    <property type="entry name" value="SLT"/>
    <property type="match status" value="1"/>
</dbReference>
<sequence length="266" mass="29029">MRGLLALILAMAAPSHAPAPPAADAPLPREPAKLAEAFTASTRQLRATPWDGTGETVPADVTLYALHHQRILRLMAERRPLGDATLAALPSDVRGEARDTVQARRLLDSIPRGKPPKVRVASAAPAATLRQHYAEAERRFGIHWTVLASINFVESAFGRVRSASESGARGPMQFMPATWDAYGAGGDIEDPHDAILAAARYLQAAGAPKDLDRALYAYNHSTAYVRAVRRYAARMRADERVFRTYYAWQVFVRTPQGARRITGPGV</sequence>
<gene>
    <name evidence="3" type="ORF">OJ997_17260</name>
</gene>